<accession>A0ACC5ZNU8</accession>
<dbReference type="Proteomes" id="UP000830395">
    <property type="component" value="Chromosome 28"/>
</dbReference>
<protein>
    <submittedName>
        <fullName evidence="1">Uncharacterized protein</fullName>
    </submittedName>
</protein>
<sequence>MDWRLVLAVLCMISASALADTSINQIAVNGTLRNTSAVFNLVFSINETFDAALANTSSPLFAEKATSIR</sequence>
<feature type="non-terminal residue" evidence="1">
    <location>
        <position position="69"/>
    </location>
</feature>
<name>A0ACC5ZNU8_9TELE</name>
<dbReference type="EMBL" id="CM041002">
    <property type="protein sequence ID" value="MCJ8748961.1"/>
    <property type="molecule type" value="Genomic_DNA"/>
</dbReference>
<comment type="caution">
    <text evidence="1">The sequence shown here is derived from an EMBL/GenBank/DDBJ whole genome shotgun (WGS) entry which is preliminary data.</text>
</comment>
<evidence type="ECO:0000313" key="2">
    <source>
        <dbReference type="Proteomes" id="UP000830395"/>
    </source>
</evidence>
<keyword evidence="2" id="KW-1185">Reference proteome</keyword>
<organism evidence="1 2">
    <name type="scientific">Pangasius djambal</name>
    <dbReference type="NCBI Taxonomy" id="1691987"/>
    <lineage>
        <taxon>Eukaryota</taxon>
        <taxon>Metazoa</taxon>
        <taxon>Chordata</taxon>
        <taxon>Craniata</taxon>
        <taxon>Vertebrata</taxon>
        <taxon>Euteleostomi</taxon>
        <taxon>Actinopterygii</taxon>
        <taxon>Neopterygii</taxon>
        <taxon>Teleostei</taxon>
        <taxon>Ostariophysi</taxon>
        <taxon>Siluriformes</taxon>
        <taxon>Pangasiidae</taxon>
        <taxon>Pangasius</taxon>
    </lineage>
</organism>
<reference evidence="1" key="1">
    <citation type="submission" date="2020-02" db="EMBL/GenBank/DDBJ databases">
        <title>Genome sequencing of the panga catfish, Pangasius djambal.</title>
        <authorList>
            <person name="Wen M."/>
            <person name="Zahm M."/>
            <person name="Roques C."/>
            <person name="Cabau C."/>
            <person name="Klopp C."/>
            <person name="Donnadieu C."/>
            <person name="Jouanno E."/>
            <person name="Avarre J.-C."/>
            <person name="Campet M."/>
            <person name="Ha T."/>
            <person name="Dugue R."/>
            <person name="Lampietro C."/>
            <person name="Louis A."/>
            <person name="Herpin A."/>
            <person name="Echchiki A."/>
            <person name="Berthelot C."/>
            <person name="Parey E."/>
            <person name="Roest-Crollius H."/>
            <person name="Braasch I."/>
            <person name="Postlethwait J.H."/>
            <person name="Bobe J."/>
            <person name="Montfort J."/>
            <person name="Bouchez O."/>
            <person name="Begum T."/>
            <person name="Schartl M."/>
            <person name="Gustiano R."/>
            <person name="Guiguen Y."/>
        </authorList>
    </citation>
    <scope>NUCLEOTIDE SEQUENCE</scope>
    <source>
        <strain evidence="1">Pdj_M5554</strain>
    </source>
</reference>
<evidence type="ECO:0000313" key="1">
    <source>
        <dbReference type="EMBL" id="MCJ8748961.1"/>
    </source>
</evidence>
<gene>
    <name evidence="1" type="ORF">PDJAM_G00170610</name>
</gene>
<proteinExistence type="predicted"/>